<protein>
    <submittedName>
        <fullName evidence="1">Uncharacterized protein</fullName>
    </submittedName>
</protein>
<dbReference type="Proteomes" id="UP001239111">
    <property type="component" value="Chromosome 2"/>
</dbReference>
<keyword evidence="2" id="KW-1185">Reference proteome</keyword>
<reference evidence="1" key="1">
    <citation type="submission" date="2023-04" db="EMBL/GenBank/DDBJ databases">
        <title>A chromosome-level genome assembly of the parasitoid wasp Eretmocerus hayati.</title>
        <authorList>
            <person name="Zhong Y."/>
            <person name="Liu S."/>
            <person name="Liu Y."/>
        </authorList>
    </citation>
    <scope>NUCLEOTIDE SEQUENCE</scope>
    <source>
        <strain evidence="1">ZJU_SS_LIU_2023</strain>
    </source>
</reference>
<organism evidence="1 2">
    <name type="scientific">Eretmocerus hayati</name>
    <dbReference type="NCBI Taxonomy" id="131215"/>
    <lineage>
        <taxon>Eukaryota</taxon>
        <taxon>Metazoa</taxon>
        <taxon>Ecdysozoa</taxon>
        <taxon>Arthropoda</taxon>
        <taxon>Hexapoda</taxon>
        <taxon>Insecta</taxon>
        <taxon>Pterygota</taxon>
        <taxon>Neoptera</taxon>
        <taxon>Endopterygota</taxon>
        <taxon>Hymenoptera</taxon>
        <taxon>Apocrita</taxon>
        <taxon>Proctotrupomorpha</taxon>
        <taxon>Chalcidoidea</taxon>
        <taxon>Aphelinidae</taxon>
        <taxon>Aphelininae</taxon>
        <taxon>Eretmocerus</taxon>
    </lineage>
</organism>
<accession>A0ACC2PAM2</accession>
<evidence type="ECO:0000313" key="2">
    <source>
        <dbReference type="Proteomes" id="UP001239111"/>
    </source>
</evidence>
<comment type="caution">
    <text evidence="1">The sequence shown here is derived from an EMBL/GenBank/DDBJ whole genome shotgun (WGS) entry which is preliminary data.</text>
</comment>
<name>A0ACC2PAM2_9HYME</name>
<sequence>MSVLRQGGGTVRGNSGCPEDSVASDNGGCKCVSPCPKLPCQPGMQPVKVRDAEPEKPGSCCPLYECRDQETVSWLVPEEQTSQQQHCADSSGQPREFGERWQEEDPCITCTCELAGAVHCQTAMCRSCPNPMPRVPGECCSRCPDLQPPFATTTGCNRTTLKDCRVECENGLDRDATGCEICRCRSSLQNEVDTRAGCPRSECGLRCEYGLLVDENECDICQCRLRPGCPTRLACPVKCPQGYANDERGCSSCRCAGSCLDENNTTRPEGSTWISNPCSSCVCELNGRILCNQTICSVGCFEPRPPPPGHCCPVCPFVSDESRGWGTAPTVLIVVLALLCVLMMVHLARTRFRGRLSVPGCPDHQPEFSAGFSHQHHQYYKCLPVGLSETHVPEKLPPI</sequence>
<dbReference type="EMBL" id="CM056742">
    <property type="protein sequence ID" value="KAJ8678795.1"/>
    <property type="molecule type" value="Genomic_DNA"/>
</dbReference>
<proteinExistence type="predicted"/>
<evidence type="ECO:0000313" key="1">
    <source>
        <dbReference type="EMBL" id="KAJ8678795.1"/>
    </source>
</evidence>
<gene>
    <name evidence="1" type="ORF">QAD02_014582</name>
</gene>